<gene>
    <name evidence="1" type="ORF">AX13_02295</name>
</gene>
<proteinExistence type="predicted"/>
<comment type="caution">
    <text evidence="1">The sequence shown here is derived from an EMBL/GenBank/DDBJ whole genome shotgun (WGS) entry which is preliminary data.</text>
</comment>
<dbReference type="RefSeq" id="WP_043383806.1">
    <property type="nucleotide sequence ID" value="NZ_JBOK01000011.1"/>
</dbReference>
<dbReference type="PATRIC" id="fig|1457173.3.peg.2129"/>
<sequence length="211" mass="23225">MPTAPPPDPYPPLDAVLRQLQTDAELWLPARLAHGRPGRLWRGEQAPLWQVLLFALGAVLAFRQVWALTVALAVASGGVYRWRHPRDPAEDLGLPLEWNGWRIDVAQRTLARIGAPADPRAHPMDVLQLEPAAAWSLGVLPGDVQDARAVHAWQLELRHQGRGPVVTLCVVRSNSGAQTVQQDVDALVDALVARLGIRRSGSRLVPPKRRQ</sequence>
<dbReference type="STRING" id="225991.MA05_03050"/>
<accession>A0A014MPD2</accession>
<name>A0A014MPD2_9BURK</name>
<protein>
    <submittedName>
        <fullName evidence="1">Uncharacterized protein</fullName>
    </submittedName>
</protein>
<dbReference type="Proteomes" id="UP000020766">
    <property type="component" value="Unassembled WGS sequence"/>
</dbReference>
<keyword evidence="2" id="KW-1185">Reference proteome</keyword>
<dbReference type="EMBL" id="JBOK01000011">
    <property type="protein sequence ID" value="EXU80019.1"/>
    <property type="molecule type" value="Genomic_DNA"/>
</dbReference>
<evidence type="ECO:0000313" key="2">
    <source>
        <dbReference type="Proteomes" id="UP000020766"/>
    </source>
</evidence>
<dbReference type="AlphaFoldDB" id="A0A014MPD2"/>
<reference evidence="1 2" key="1">
    <citation type="submission" date="2014-01" db="EMBL/GenBank/DDBJ databases">
        <title>Interspecies Systems Biology Uncovers Metabolites Affecting C. elegans Gene Expression and Life History Traits.</title>
        <authorList>
            <person name="Watson E."/>
            <person name="Macneil L.T."/>
            <person name="Ritter A.D."/>
            <person name="Yilmaz L.S."/>
            <person name="Rosebrock A.P."/>
            <person name="Caudy A.A."/>
            <person name="Walhout A.J."/>
        </authorList>
    </citation>
    <scope>NUCLEOTIDE SEQUENCE [LARGE SCALE GENOMIC DNA]</scope>
    <source>
        <strain evidence="1 2">DA1877</strain>
    </source>
</reference>
<organism evidence="1 2">
    <name type="scientific">Comamonas aquatica DA1877</name>
    <dbReference type="NCBI Taxonomy" id="1457173"/>
    <lineage>
        <taxon>Bacteria</taxon>
        <taxon>Pseudomonadati</taxon>
        <taxon>Pseudomonadota</taxon>
        <taxon>Betaproteobacteria</taxon>
        <taxon>Burkholderiales</taxon>
        <taxon>Comamonadaceae</taxon>
        <taxon>Comamonas</taxon>
    </lineage>
</organism>
<evidence type="ECO:0000313" key="1">
    <source>
        <dbReference type="EMBL" id="EXU80019.1"/>
    </source>
</evidence>